<evidence type="ECO:0000256" key="4">
    <source>
        <dbReference type="ARBA" id="ARBA00048448"/>
    </source>
</evidence>
<dbReference type="InterPro" id="IPR014710">
    <property type="entry name" value="RmlC-like_jellyroll"/>
</dbReference>
<comment type="catalytic activity">
    <reaction evidence="4">
        <text>a secondary aliphatic amine + O2 + H2O = a primary amine + an aldehyde + H2O2</text>
        <dbReference type="Rhea" id="RHEA:26414"/>
        <dbReference type="ChEBI" id="CHEBI:15377"/>
        <dbReference type="ChEBI" id="CHEBI:15379"/>
        <dbReference type="ChEBI" id="CHEBI:16240"/>
        <dbReference type="ChEBI" id="CHEBI:17478"/>
        <dbReference type="ChEBI" id="CHEBI:58855"/>
        <dbReference type="ChEBI" id="CHEBI:65296"/>
        <dbReference type="EC" id="1.4.3.4"/>
    </reaction>
</comment>
<evidence type="ECO:0000256" key="5">
    <source>
        <dbReference type="PIRSR" id="PIRSR601613-1"/>
    </source>
</evidence>
<organism evidence="8 9">
    <name type="scientific">Fusarium sporotrichioides</name>
    <dbReference type="NCBI Taxonomy" id="5514"/>
    <lineage>
        <taxon>Eukaryota</taxon>
        <taxon>Fungi</taxon>
        <taxon>Dikarya</taxon>
        <taxon>Ascomycota</taxon>
        <taxon>Pezizomycotina</taxon>
        <taxon>Sordariomycetes</taxon>
        <taxon>Hypocreomycetidae</taxon>
        <taxon>Hypocreales</taxon>
        <taxon>Nectriaceae</taxon>
        <taxon>Fusarium</taxon>
    </lineage>
</organism>
<dbReference type="Gene3D" id="1.10.405.10">
    <property type="entry name" value="Guanine Nucleotide Dissociation Inhibitor, domain 1"/>
    <property type="match status" value="1"/>
</dbReference>
<dbReference type="InterPro" id="IPR050703">
    <property type="entry name" value="Flavin_MAO"/>
</dbReference>
<dbReference type="InterPro" id="IPR010424">
    <property type="entry name" value="EutQ"/>
</dbReference>
<accession>A0A395RJA1</accession>
<sequence>MPRTQEGYLWWQSHTERGLETQAVVPSSHRIDNAYDVIVIGAGFAGLVAARDLAAKGLRVLIIEARDRIGGRTWTARAFGEEFEMGGTWVHWNQPHLYAELTRYNLHHNLKTSNGTLKPDVTYWQGTVGSRVVLDQKAMEDATAAAERLARKVFSIDGYTSEELMPYPHDPTHLAPWFKYDHLSVRDRLDAITDESDENKAYFQGLTNTFGTSPSNEIGFTEALRWYALGGHTLTQMFQLAGLYKLGNGGMTSFAKAIFEDYTGEALFSTEITKISQTPNKATITTKDGRSLSTGYVVCTIPLNVLKTITFEPPLNALKQKAIEKGHISGGAKIHYKLRQITPPWYYHGLPPTPFCFAFTDHNGTKKEKDGTYCIGFGLNGCFPDIENSEEVIMAFDHNIGADNEVDGYLAHDWVKDPFSRGTWACWGPSSSTVYLQELQLPHGRVMFASGDTANGWRGFIDGALEQGKKVANDVLHSWTSSDWERKAPISAGFFRIEKGEPSVYCYEYDDVKFFIEGECTMEDETGQKVVAKAGDVVGFKKGSTVTFSTEGVAKAFFCGQRAKL</sequence>
<dbReference type="InterPro" id="IPR002937">
    <property type="entry name" value="Amino_oxidase"/>
</dbReference>
<protein>
    <recommendedName>
        <fullName evidence="6">Amine oxidase</fullName>
        <ecNumber evidence="6">1.4.3.-</ecNumber>
    </recommendedName>
</protein>
<dbReference type="InterPro" id="IPR011051">
    <property type="entry name" value="RmlC_Cupin_sf"/>
</dbReference>
<dbReference type="Pfam" id="PF06249">
    <property type="entry name" value="EutQ"/>
    <property type="match status" value="1"/>
</dbReference>
<dbReference type="STRING" id="5514.A0A395RJA1"/>
<dbReference type="AlphaFoldDB" id="A0A395RJA1"/>
<dbReference type="InterPro" id="IPR001613">
    <property type="entry name" value="Flavin_amine_oxidase"/>
</dbReference>
<feature type="domain" description="Amine oxidase" evidence="7">
    <location>
        <begin position="44"/>
        <end position="476"/>
    </location>
</feature>
<comment type="similarity">
    <text evidence="2 6">Belongs to the flavin monoamine oxidase family.</text>
</comment>
<keyword evidence="6" id="KW-0285">Flavoprotein</keyword>
<dbReference type="EMBL" id="PXOF01000195">
    <property type="protein sequence ID" value="RGP60208.1"/>
    <property type="molecule type" value="Genomic_DNA"/>
</dbReference>
<evidence type="ECO:0000313" key="8">
    <source>
        <dbReference type="EMBL" id="RGP60208.1"/>
    </source>
</evidence>
<dbReference type="Gene3D" id="3.50.50.60">
    <property type="entry name" value="FAD/NAD(P)-binding domain"/>
    <property type="match status" value="1"/>
</dbReference>
<dbReference type="Pfam" id="PF01593">
    <property type="entry name" value="Amino_oxidase"/>
    <property type="match status" value="1"/>
</dbReference>
<keyword evidence="6" id="KW-0274">FAD</keyword>
<keyword evidence="9" id="KW-1185">Reference proteome</keyword>
<name>A0A395RJA1_FUSSP</name>
<dbReference type="EC" id="1.4.3.-" evidence="6"/>
<reference evidence="8 9" key="1">
    <citation type="journal article" date="2018" name="PLoS Pathog.">
        <title>Evolution of structural diversity of trichothecenes, a family of toxins produced by plant pathogenic and entomopathogenic fungi.</title>
        <authorList>
            <person name="Proctor R.H."/>
            <person name="McCormick S.P."/>
            <person name="Kim H.S."/>
            <person name="Cardoza R.E."/>
            <person name="Stanley A.M."/>
            <person name="Lindo L."/>
            <person name="Kelly A."/>
            <person name="Brown D.W."/>
            <person name="Lee T."/>
            <person name="Vaughan M.M."/>
            <person name="Alexander N.J."/>
            <person name="Busman M."/>
            <person name="Gutierrez S."/>
        </authorList>
    </citation>
    <scope>NUCLEOTIDE SEQUENCE [LARGE SCALE GENOMIC DNA]</scope>
    <source>
        <strain evidence="8 9">NRRL 3299</strain>
    </source>
</reference>
<dbReference type="Gene3D" id="2.60.120.10">
    <property type="entry name" value="Jelly Rolls"/>
    <property type="match status" value="1"/>
</dbReference>
<gene>
    <name evidence="8" type="ORF">FSPOR_10799</name>
</gene>
<evidence type="ECO:0000256" key="6">
    <source>
        <dbReference type="RuleBase" id="RU362067"/>
    </source>
</evidence>
<comment type="cofactor">
    <cofactor evidence="1 6">
        <name>FAD</name>
        <dbReference type="ChEBI" id="CHEBI:57692"/>
    </cofactor>
</comment>
<dbReference type="PANTHER" id="PTHR43563:SF1">
    <property type="entry name" value="AMINE OXIDASE [FLAVIN-CONTAINING] B"/>
    <property type="match status" value="1"/>
</dbReference>
<feature type="binding site" evidence="5">
    <location>
        <position position="377"/>
    </location>
    <ligand>
        <name>substrate</name>
    </ligand>
</feature>
<evidence type="ECO:0000256" key="2">
    <source>
        <dbReference type="ARBA" id="ARBA00005995"/>
    </source>
</evidence>
<dbReference type="GO" id="GO:0097621">
    <property type="term" value="F:monoamine oxidase activity"/>
    <property type="evidence" value="ECO:0007669"/>
    <property type="project" value="UniProtKB-EC"/>
</dbReference>
<evidence type="ECO:0000313" key="9">
    <source>
        <dbReference type="Proteomes" id="UP000266152"/>
    </source>
</evidence>
<proteinExistence type="inferred from homology"/>
<dbReference type="SUPFAM" id="SSF51905">
    <property type="entry name" value="FAD/NAD(P)-binding domain"/>
    <property type="match status" value="1"/>
</dbReference>
<dbReference type="PANTHER" id="PTHR43563">
    <property type="entry name" value="AMINE OXIDASE"/>
    <property type="match status" value="1"/>
</dbReference>
<feature type="binding site" evidence="5">
    <location>
        <begin position="64"/>
        <end position="65"/>
    </location>
    <ligand>
        <name>FAD</name>
        <dbReference type="ChEBI" id="CHEBI:57692"/>
    </ligand>
</feature>
<dbReference type="Proteomes" id="UP000266152">
    <property type="component" value="Unassembled WGS sequence"/>
</dbReference>
<dbReference type="SUPFAM" id="SSF51182">
    <property type="entry name" value="RmlC-like cupins"/>
    <property type="match status" value="1"/>
</dbReference>
<dbReference type="PRINTS" id="PR00757">
    <property type="entry name" value="AMINEOXDASEF"/>
</dbReference>
<evidence type="ECO:0000256" key="3">
    <source>
        <dbReference type="ARBA" id="ARBA00023002"/>
    </source>
</evidence>
<comment type="caution">
    <text evidence="8">The sequence shown here is derived from an EMBL/GenBank/DDBJ whole genome shotgun (WGS) entry which is preliminary data.</text>
</comment>
<evidence type="ECO:0000256" key="1">
    <source>
        <dbReference type="ARBA" id="ARBA00001974"/>
    </source>
</evidence>
<evidence type="ECO:0000259" key="7">
    <source>
        <dbReference type="Pfam" id="PF01593"/>
    </source>
</evidence>
<keyword evidence="3 6" id="KW-0560">Oxidoreductase</keyword>
<dbReference type="Gene3D" id="3.90.660.10">
    <property type="match status" value="1"/>
</dbReference>
<dbReference type="CDD" id="cd02228">
    <property type="entry name" value="cupin_EutQ"/>
    <property type="match status" value="1"/>
</dbReference>
<dbReference type="InterPro" id="IPR036188">
    <property type="entry name" value="FAD/NAD-bd_sf"/>
</dbReference>